<evidence type="ECO:0000313" key="2">
    <source>
        <dbReference type="Proteomes" id="UP000192276"/>
    </source>
</evidence>
<accession>A0A1V9FJ74</accession>
<reference evidence="2" key="1">
    <citation type="submission" date="2016-04" db="EMBL/GenBank/DDBJ databases">
        <authorList>
            <person name="Chen L."/>
            <person name="Zhuang W."/>
            <person name="Wang G."/>
        </authorList>
    </citation>
    <scope>NUCLEOTIDE SEQUENCE [LARGE SCALE GENOMIC DNA]</scope>
    <source>
        <strain evidence="2">208</strain>
    </source>
</reference>
<gene>
    <name evidence="1" type="ORF">A4R26_02375</name>
</gene>
<proteinExistence type="predicted"/>
<dbReference type="Proteomes" id="UP000192276">
    <property type="component" value="Unassembled WGS sequence"/>
</dbReference>
<sequence>MDPACRPLYIDRISHYMPNSQRFLLINKGHGVFNSKMVHIYRAFLNDPLKKIVSTDPGIIGY</sequence>
<dbReference type="AlphaFoldDB" id="A0A1V9FJ74"/>
<evidence type="ECO:0000313" key="1">
    <source>
        <dbReference type="EMBL" id="OQP58331.1"/>
    </source>
</evidence>
<organism evidence="1 2">
    <name type="scientific">Niastella populi</name>
    <dbReference type="NCBI Taxonomy" id="550983"/>
    <lineage>
        <taxon>Bacteria</taxon>
        <taxon>Pseudomonadati</taxon>
        <taxon>Bacteroidota</taxon>
        <taxon>Chitinophagia</taxon>
        <taxon>Chitinophagales</taxon>
        <taxon>Chitinophagaceae</taxon>
        <taxon>Niastella</taxon>
    </lineage>
</organism>
<comment type="caution">
    <text evidence="1">The sequence shown here is derived from an EMBL/GenBank/DDBJ whole genome shotgun (WGS) entry which is preliminary data.</text>
</comment>
<name>A0A1V9FJ74_9BACT</name>
<keyword evidence="2" id="KW-1185">Reference proteome</keyword>
<dbReference type="EMBL" id="LWBP01000188">
    <property type="protein sequence ID" value="OQP58331.1"/>
    <property type="molecule type" value="Genomic_DNA"/>
</dbReference>
<protein>
    <submittedName>
        <fullName evidence="1">Uncharacterized protein</fullName>
    </submittedName>
</protein>
<dbReference type="STRING" id="550983.A4R26_02375"/>